<dbReference type="Pfam" id="PF00109">
    <property type="entry name" value="ketoacyl-synt"/>
    <property type="match status" value="1"/>
</dbReference>
<comment type="similarity">
    <text evidence="1">Belongs to the thiolase-like superfamily. Beta-ketoacyl-ACP synthases family.</text>
</comment>
<dbReference type="NCBIfam" id="TIGR03150">
    <property type="entry name" value="fabF"/>
    <property type="match status" value="1"/>
</dbReference>
<dbReference type="InterPro" id="IPR018201">
    <property type="entry name" value="Ketoacyl_synth_AS"/>
</dbReference>
<proteinExistence type="inferred from homology"/>
<dbReference type="AlphaFoldDB" id="A0A644YJ77"/>
<dbReference type="PANTHER" id="PTHR11712:SF336">
    <property type="entry name" value="3-OXOACYL-[ACYL-CARRIER-PROTEIN] SYNTHASE, MITOCHONDRIAL"/>
    <property type="match status" value="1"/>
</dbReference>
<keyword evidence="4" id="KW-0276">Fatty acid metabolism</keyword>
<dbReference type="EC" id="2.3.1.179" evidence="9"/>
<dbReference type="GO" id="GO:0004315">
    <property type="term" value="F:3-oxoacyl-[acyl-carrier-protein] synthase activity"/>
    <property type="evidence" value="ECO:0007669"/>
    <property type="project" value="UniProtKB-EC"/>
</dbReference>
<evidence type="ECO:0000259" key="8">
    <source>
        <dbReference type="PROSITE" id="PS52004"/>
    </source>
</evidence>
<dbReference type="PROSITE" id="PS00606">
    <property type="entry name" value="KS3_1"/>
    <property type="match status" value="1"/>
</dbReference>
<keyword evidence="3 9" id="KW-0808">Transferase</keyword>
<feature type="domain" description="Ketosynthase family 3 (KS3)" evidence="8">
    <location>
        <begin position="4"/>
        <end position="413"/>
    </location>
</feature>
<reference evidence="9" key="1">
    <citation type="submission" date="2019-08" db="EMBL/GenBank/DDBJ databases">
        <authorList>
            <person name="Kucharzyk K."/>
            <person name="Murdoch R.W."/>
            <person name="Higgins S."/>
            <person name="Loffler F."/>
        </authorList>
    </citation>
    <scope>NUCLEOTIDE SEQUENCE</scope>
</reference>
<evidence type="ECO:0000256" key="2">
    <source>
        <dbReference type="ARBA" id="ARBA00022516"/>
    </source>
</evidence>
<dbReference type="InterPro" id="IPR016039">
    <property type="entry name" value="Thiolase-like"/>
</dbReference>
<accession>A0A644YJ77</accession>
<dbReference type="InterPro" id="IPR000794">
    <property type="entry name" value="Beta-ketoacyl_synthase"/>
</dbReference>
<evidence type="ECO:0000256" key="6">
    <source>
        <dbReference type="ARBA" id="ARBA00023160"/>
    </source>
</evidence>
<keyword evidence="2" id="KW-0444">Lipid biosynthesis</keyword>
<dbReference type="SUPFAM" id="SSF53901">
    <property type="entry name" value="Thiolase-like"/>
    <property type="match status" value="2"/>
</dbReference>
<keyword evidence="6" id="KW-0275">Fatty acid biosynthesis</keyword>
<dbReference type="NCBIfam" id="NF005589">
    <property type="entry name" value="PRK07314.1"/>
    <property type="match status" value="1"/>
</dbReference>
<evidence type="ECO:0000256" key="5">
    <source>
        <dbReference type="ARBA" id="ARBA00023098"/>
    </source>
</evidence>
<protein>
    <submittedName>
        <fullName evidence="9">3-oxoacyl-[acyl-carrier-protein] synthase 2</fullName>
        <ecNumber evidence="9">2.3.1.179</ecNumber>
    </submittedName>
</protein>
<evidence type="ECO:0000256" key="3">
    <source>
        <dbReference type="ARBA" id="ARBA00022679"/>
    </source>
</evidence>
<evidence type="ECO:0000256" key="7">
    <source>
        <dbReference type="ARBA" id="ARBA00023315"/>
    </source>
</evidence>
<dbReference type="GO" id="GO:0005829">
    <property type="term" value="C:cytosol"/>
    <property type="evidence" value="ECO:0007669"/>
    <property type="project" value="TreeGrafter"/>
</dbReference>
<dbReference type="CDD" id="cd00834">
    <property type="entry name" value="KAS_I_II"/>
    <property type="match status" value="1"/>
</dbReference>
<dbReference type="EMBL" id="VSSQ01005229">
    <property type="protein sequence ID" value="MPM28347.1"/>
    <property type="molecule type" value="Genomic_DNA"/>
</dbReference>
<dbReference type="PIRSF" id="PIRSF000447">
    <property type="entry name" value="KAS_II"/>
    <property type="match status" value="1"/>
</dbReference>
<dbReference type="Pfam" id="PF02801">
    <property type="entry name" value="Ketoacyl-synt_C"/>
    <property type="match status" value="1"/>
</dbReference>
<dbReference type="InterPro" id="IPR020841">
    <property type="entry name" value="PKS_Beta-ketoAc_synthase_dom"/>
</dbReference>
<dbReference type="InterPro" id="IPR014031">
    <property type="entry name" value="Ketoacyl_synth_C"/>
</dbReference>
<name>A0A644YJ77_9ZZZZ</name>
<keyword evidence="7 9" id="KW-0012">Acyltransferase</keyword>
<dbReference type="SMART" id="SM00825">
    <property type="entry name" value="PKS_KS"/>
    <property type="match status" value="1"/>
</dbReference>
<gene>
    <name evidence="9" type="primary">fabF_31</name>
    <name evidence="9" type="ORF">SDC9_74869</name>
</gene>
<dbReference type="InterPro" id="IPR014030">
    <property type="entry name" value="Ketoacyl_synth_N"/>
</dbReference>
<dbReference type="PROSITE" id="PS52004">
    <property type="entry name" value="KS3_2"/>
    <property type="match status" value="1"/>
</dbReference>
<dbReference type="Gene3D" id="3.40.47.10">
    <property type="match status" value="2"/>
</dbReference>
<evidence type="ECO:0000256" key="1">
    <source>
        <dbReference type="ARBA" id="ARBA00008467"/>
    </source>
</evidence>
<keyword evidence="5" id="KW-0443">Lipid metabolism</keyword>
<organism evidence="9">
    <name type="scientific">bioreactor metagenome</name>
    <dbReference type="NCBI Taxonomy" id="1076179"/>
    <lineage>
        <taxon>unclassified sequences</taxon>
        <taxon>metagenomes</taxon>
        <taxon>ecological metagenomes</taxon>
    </lineage>
</organism>
<dbReference type="GO" id="GO:0006633">
    <property type="term" value="P:fatty acid biosynthetic process"/>
    <property type="evidence" value="ECO:0007669"/>
    <property type="project" value="UniProtKB-KW"/>
</dbReference>
<evidence type="ECO:0000256" key="4">
    <source>
        <dbReference type="ARBA" id="ARBA00022832"/>
    </source>
</evidence>
<evidence type="ECO:0000313" key="9">
    <source>
        <dbReference type="EMBL" id="MPM28347.1"/>
    </source>
</evidence>
<comment type="caution">
    <text evidence="9">The sequence shown here is derived from an EMBL/GenBank/DDBJ whole genome shotgun (WGS) entry which is preliminary data.</text>
</comment>
<dbReference type="PANTHER" id="PTHR11712">
    <property type="entry name" value="POLYKETIDE SYNTHASE-RELATED"/>
    <property type="match status" value="1"/>
</dbReference>
<dbReference type="InterPro" id="IPR017568">
    <property type="entry name" value="3-oxoacyl-ACP_synth-2"/>
</dbReference>
<sequence length="417" mass="44109">MIELERVVVTGMGTVNPLGTSITQFWDNIKAGVSGVGPITKFDTADYPAKIAGEVRDFDPSDLLDRKETRGMADFTKFAVHASVQAMQQAGLDKGGYDPYRSGVYLGNGIGGFEVVEENMAKLFERGPHAVAPLTIPKLISNEAAGNIAIHYNFKGPCHTTVTACASGTDAIGDAFNAIRFGQVDVALTGGTEAAITKLSVAGFCRLQALATKYNDTPQIASRPFDKERDGFVMGEGAGMLVLESLSHAKARGAVILGEIAGYSMTCDAFHLTAPNPDGEGAARAMKAAVEMAGAKLEEVDYINAHGTSTAANDSMETKAIKSTFGSHAYNLKVSSTKSMTSHLIAAAGAVEAIVCLLAIRDQYFPCTLNLTNPDIECDLDYVPNQGREGTIRYAMSNSLGFGGHNGVLVFKAFKPL</sequence>
<dbReference type="FunFam" id="3.40.47.10:FF:000009">
    <property type="entry name" value="3-oxoacyl-[acyl-carrier-protein] synthase 2"/>
    <property type="match status" value="1"/>
</dbReference>